<accession>A0A8X6LES5</accession>
<evidence type="ECO:0000256" key="1">
    <source>
        <dbReference type="SAM" id="MobiDB-lite"/>
    </source>
</evidence>
<dbReference type="AlphaFoldDB" id="A0A8X6LES5"/>
<name>A0A8X6LES5_TRICU</name>
<gene>
    <name evidence="2" type="ORF">TNCT_267541</name>
</gene>
<dbReference type="EMBL" id="BMAO01025720">
    <property type="protein sequence ID" value="GFR04479.1"/>
    <property type="molecule type" value="Genomic_DNA"/>
</dbReference>
<protein>
    <submittedName>
        <fullName evidence="2">Uncharacterized protein</fullName>
    </submittedName>
</protein>
<dbReference type="Proteomes" id="UP000887116">
    <property type="component" value="Unassembled WGS sequence"/>
</dbReference>
<sequence>MYLSHRFDLCWRGKIVIQDELQTSERKLSVDIDWRKKRIFTRKNEKITSKSRIALQSAINLGRNPVLRVEYAEWSTVQNDNSHLKSRRSAKTDSSPCIVAKN</sequence>
<evidence type="ECO:0000313" key="3">
    <source>
        <dbReference type="Proteomes" id="UP000887116"/>
    </source>
</evidence>
<feature type="region of interest" description="Disordered" evidence="1">
    <location>
        <begin position="82"/>
        <end position="102"/>
    </location>
</feature>
<reference evidence="2" key="1">
    <citation type="submission" date="2020-07" db="EMBL/GenBank/DDBJ databases">
        <title>Multicomponent nature underlies the extraordinary mechanical properties of spider dragline silk.</title>
        <authorList>
            <person name="Kono N."/>
            <person name="Nakamura H."/>
            <person name="Mori M."/>
            <person name="Yoshida Y."/>
            <person name="Ohtoshi R."/>
            <person name="Malay A.D."/>
            <person name="Moran D.A.P."/>
            <person name="Tomita M."/>
            <person name="Numata K."/>
            <person name="Arakawa K."/>
        </authorList>
    </citation>
    <scope>NUCLEOTIDE SEQUENCE</scope>
</reference>
<proteinExistence type="predicted"/>
<dbReference type="OrthoDB" id="10354587at2759"/>
<comment type="caution">
    <text evidence="2">The sequence shown here is derived from an EMBL/GenBank/DDBJ whole genome shotgun (WGS) entry which is preliminary data.</text>
</comment>
<evidence type="ECO:0000313" key="2">
    <source>
        <dbReference type="EMBL" id="GFR04479.1"/>
    </source>
</evidence>
<keyword evidence="3" id="KW-1185">Reference proteome</keyword>
<organism evidence="2 3">
    <name type="scientific">Trichonephila clavata</name>
    <name type="common">Joro spider</name>
    <name type="synonym">Nephila clavata</name>
    <dbReference type="NCBI Taxonomy" id="2740835"/>
    <lineage>
        <taxon>Eukaryota</taxon>
        <taxon>Metazoa</taxon>
        <taxon>Ecdysozoa</taxon>
        <taxon>Arthropoda</taxon>
        <taxon>Chelicerata</taxon>
        <taxon>Arachnida</taxon>
        <taxon>Araneae</taxon>
        <taxon>Araneomorphae</taxon>
        <taxon>Entelegynae</taxon>
        <taxon>Araneoidea</taxon>
        <taxon>Nephilidae</taxon>
        <taxon>Trichonephila</taxon>
    </lineage>
</organism>